<keyword evidence="1" id="KW-0472">Membrane</keyword>
<comment type="caution">
    <text evidence="2">The sequence shown here is derived from an EMBL/GenBank/DDBJ whole genome shotgun (WGS) entry which is preliminary data.</text>
</comment>
<proteinExistence type="predicted"/>
<sequence length="58" mass="6756">MKFTTTKWLFNLLFVFFTLTLTGCDFVGDVLEFGFWVALIIIAIVVGIIYFVVRLFKK</sequence>
<dbReference type="EMBL" id="JBEOKT010000019">
    <property type="protein sequence ID" value="MER2999142.1"/>
    <property type="molecule type" value="Genomic_DNA"/>
</dbReference>
<dbReference type="RefSeq" id="WP_350413747.1">
    <property type="nucleotide sequence ID" value="NZ_JBEOKT010000019.1"/>
</dbReference>
<evidence type="ECO:0000313" key="2">
    <source>
        <dbReference type="EMBL" id="MER2999142.1"/>
    </source>
</evidence>
<keyword evidence="3" id="KW-1185">Reference proteome</keyword>
<organism evidence="2 3">
    <name type="scientific">Pontibacter populi</name>
    <dbReference type="NCBI Taxonomy" id="890055"/>
    <lineage>
        <taxon>Bacteria</taxon>
        <taxon>Pseudomonadati</taxon>
        <taxon>Bacteroidota</taxon>
        <taxon>Cytophagia</taxon>
        <taxon>Cytophagales</taxon>
        <taxon>Hymenobacteraceae</taxon>
        <taxon>Pontibacter</taxon>
    </lineage>
</organism>
<reference evidence="2 3" key="1">
    <citation type="submission" date="2024-06" db="EMBL/GenBank/DDBJ databases">
        <title>Pontibacter populi HYL7-15.</title>
        <authorList>
            <person name="Kim M.K."/>
        </authorList>
    </citation>
    <scope>NUCLEOTIDE SEQUENCE [LARGE SCALE GENOMIC DNA]</scope>
    <source>
        <strain evidence="2 3">HYL7-15</strain>
    </source>
</reference>
<evidence type="ECO:0000313" key="3">
    <source>
        <dbReference type="Proteomes" id="UP001476807"/>
    </source>
</evidence>
<accession>A0ABV1RXM0</accession>
<feature type="transmembrane region" description="Helical" evidence="1">
    <location>
        <begin position="33"/>
        <end position="53"/>
    </location>
</feature>
<gene>
    <name evidence="2" type="ORF">ABS362_16435</name>
</gene>
<evidence type="ECO:0008006" key="4">
    <source>
        <dbReference type="Google" id="ProtNLM"/>
    </source>
</evidence>
<evidence type="ECO:0000256" key="1">
    <source>
        <dbReference type="SAM" id="Phobius"/>
    </source>
</evidence>
<keyword evidence="1" id="KW-1133">Transmembrane helix</keyword>
<dbReference type="PROSITE" id="PS51257">
    <property type="entry name" value="PROKAR_LIPOPROTEIN"/>
    <property type="match status" value="1"/>
</dbReference>
<keyword evidence="1" id="KW-0812">Transmembrane</keyword>
<name>A0ABV1RXM0_9BACT</name>
<dbReference type="Proteomes" id="UP001476807">
    <property type="component" value="Unassembled WGS sequence"/>
</dbReference>
<protein>
    <recommendedName>
        <fullName evidence="4">Phosphatidate cytidylyltransferase</fullName>
    </recommendedName>
</protein>